<evidence type="ECO:0000256" key="10">
    <source>
        <dbReference type="RuleBase" id="RU351113"/>
    </source>
</evidence>
<keyword evidence="2" id="KW-1003">Cell membrane</keyword>
<keyword evidence="8 10" id="KW-0675">Receptor</keyword>
<dbReference type="Pfam" id="PF02949">
    <property type="entry name" value="7tm_6"/>
    <property type="match status" value="1"/>
</dbReference>
<feature type="transmembrane region" description="Helical" evidence="10">
    <location>
        <begin position="253"/>
        <end position="275"/>
    </location>
</feature>
<dbReference type="PANTHER" id="PTHR21137:SF35">
    <property type="entry name" value="ODORANT RECEPTOR 19A-RELATED"/>
    <property type="match status" value="1"/>
</dbReference>
<feature type="transmembrane region" description="Helical" evidence="10">
    <location>
        <begin position="64"/>
        <end position="88"/>
    </location>
</feature>
<dbReference type="GO" id="GO:0005549">
    <property type="term" value="F:odorant binding"/>
    <property type="evidence" value="ECO:0007669"/>
    <property type="project" value="InterPro"/>
</dbReference>
<accession>A0AA38IZY2</accession>
<dbReference type="PANTHER" id="PTHR21137">
    <property type="entry name" value="ODORANT RECEPTOR"/>
    <property type="match status" value="1"/>
</dbReference>
<comment type="subcellular location">
    <subcellularLocation>
        <location evidence="1 10">Cell membrane</location>
        <topology evidence="1 10">Multi-pass membrane protein</topology>
    </subcellularLocation>
</comment>
<keyword evidence="9 10" id="KW-0807">Transducer</keyword>
<evidence type="ECO:0000256" key="4">
    <source>
        <dbReference type="ARBA" id="ARBA00022692"/>
    </source>
</evidence>
<comment type="caution">
    <text evidence="10">Lacks conserved residue(s) required for the propagation of feature annotation.</text>
</comment>
<dbReference type="GO" id="GO:0004984">
    <property type="term" value="F:olfactory receptor activity"/>
    <property type="evidence" value="ECO:0007669"/>
    <property type="project" value="InterPro"/>
</dbReference>
<evidence type="ECO:0000313" key="11">
    <source>
        <dbReference type="EMBL" id="KAJ3663641.1"/>
    </source>
</evidence>
<dbReference type="GO" id="GO:0005886">
    <property type="term" value="C:plasma membrane"/>
    <property type="evidence" value="ECO:0007669"/>
    <property type="project" value="UniProtKB-SubCell"/>
</dbReference>
<comment type="similarity">
    <text evidence="10">Belongs to the insect chemoreceptor superfamily. Heteromeric odorant receptor channel (TC 1.A.69) family.</text>
</comment>
<evidence type="ECO:0000256" key="2">
    <source>
        <dbReference type="ARBA" id="ARBA00022475"/>
    </source>
</evidence>
<feature type="transmembrane region" description="Helical" evidence="10">
    <location>
        <begin position="129"/>
        <end position="148"/>
    </location>
</feature>
<evidence type="ECO:0000256" key="8">
    <source>
        <dbReference type="ARBA" id="ARBA00023170"/>
    </source>
</evidence>
<reference evidence="11" key="1">
    <citation type="journal article" date="2023" name="G3 (Bethesda)">
        <title>Whole genome assemblies of Zophobas morio and Tenebrio molitor.</title>
        <authorList>
            <person name="Kaur S."/>
            <person name="Stinson S.A."/>
            <person name="diCenzo G.C."/>
        </authorList>
    </citation>
    <scope>NUCLEOTIDE SEQUENCE</scope>
    <source>
        <strain evidence="11">QUZm001</strain>
    </source>
</reference>
<dbReference type="AlphaFoldDB" id="A0AA38IZY2"/>
<evidence type="ECO:0000256" key="7">
    <source>
        <dbReference type="ARBA" id="ARBA00023136"/>
    </source>
</evidence>
<organism evidence="11 12">
    <name type="scientific">Zophobas morio</name>
    <dbReference type="NCBI Taxonomy" id="2755281"/>
    <lineage>
        <taxon>Eukaryota</taxon>
        <taxon>Metazoa</taxon>
        <taxon>Ecdysozoa</taxon>
        <taxon>Arthropoda</taxon>
        <taxon>Hexapoda</taxon>
        <taxon>Insecta</taxon>
        <taxon>Pterygota</taxon>
        <taxon>Neoptera</taxon>
        <taxon>Endopterygota</taxon>
        <taxon>Coleoptera</taxon>
        <taxon>Polyphaga</taxon>
        <taxon>Cucujiformia</taxon>
        <taxon>Tenebrionidae</taxon>
        <taxon>Zophobas</taxon>
    </lineage>
</organism>
<keyword evidence="5 10" id="KW-0552">Olfaction</keyword>
<evidence type="ECO:0000256" key="6">
    <source>
        <dbReference type="ARBA" id="ARBA00022989"/>
    </source>
</evidence>
<keyword evidence="7 10" id="KW-0472">Membrane</keyword>
<keyword evidence="12" id="KW-1185">Reference proteome</keyword>
<sequence length="383" mass="45181">MESYDWKSTLKLNIQSLKIMGLWPHNLTYKLNLYVMCTFFLYTSFIICHVFFQAINIYFMRDNLSAVVGIIYILLIKILSGFKGYYLIKNMGLLKQVLEILDDDIFRPKTPNQEEIIKSNVRFWKFVRMLYVSTCYGSNLFFGIYPLFDKSSEERRLPFLAWYPFDSKVSPFYEITYTYQMFAVVYNTSVHIHVDSLICVFNVYASCQFEILTDSLKNFGKESEKFAGENSTMLVKCIKHHKSILDYIKKCNLFLNWIVFIQFFVSTISIGITMYQLTLVAPLSNQFNSLILYWSAIVVQIFLFCWFGNEVQEKSDKVPYAAFESNWVEIPLNTKKMLLFFTMKLLKPVRLSALDLFYLTLDTFMRIMKTAWSYFAFLHQVGT</sequence>
<dbReference type="Proteomes" id="UP001168821">
    <property type="component" value="Unassembled WGS sequence"/>
</dbReference>
<evidence type="ECO:0000256" key="3">
    <source>
        <dbReference type="ARBA" id="ARBA00022606"/>
    </source>
</evidence>
<evidence type="ECO:0000256" key="9">
    <source>
        <dbReference type="ARBA" id="ARBA00023224"/>
    </source>
</evidence>
<keyword evidence="4 10" id="KW-0812">Transmembrane</keyword>
<name>A0AA38IZY2_9CUCU</name>
<dbReference type="InterPro" id="IPR004117">
    <property type="entry name" value="7tm6_olfct_rcpt"/>
</dbReference>
<evidence type="ECO:0000256" key="1">
    <source>
        <dbReference type="ARBA" id="ARBA00004651"/>
    </source>
</evidence>
<gene>
    <name evidence="11" type="ORF">Zmor_007882</name>
</gene>
<dbReference type="GO" id="GO:0007165">
    <property type="term" value="P:signal transduction"/>
    <property type="evidence" value="ECO:0007669"/>
    <property type="project" value="UniProtKB-KW"/>
</dbReference>
<evidence type="ECO:0000256" key="5">
    <source>
        <dbReference type="ARBA" id="ARBA00022725"/>
    </source>
</evidence>
<keyword evidence="6 10" id="KW-1133">Transmembrane helix</keyword>
<proteinExistence type="inferred from homology"/>
<protein>
    <recommendedName>
        <fullName evidence="10">Odorant receptor</fullName>
    </recommendedName>
</protein>
<evidence type="ECO:0000313" key="12">
    <source>
        <dbReference type="Proteomes" id="UP001168821"/>
    </source>
</evidence>
<comment type="caution">
    <text evidence="11">The sequence shown here is derived from an EMBL/GenBank/DDBJ whole genome shotgun (WGS) entry which is preliminary data.</text>
</comment>
<keyword evidence="3 10" id="KW-0716">Sensory transduction</keyword>
<feature type="transmembrane region" description="Helical" evidence="10">
    <location>
        <begin position="287"/>
        <end position="307"/>
    </location>
</feature>
<feature type="transmembrane region" description="Helical" evidence="10">
    <location>
        <begin position="31"/>
        <end position="52"/>
    </location>
</feature>
<dbReference type="EMBL" id="JALNTZ010000002">
    <property type="protein sequence ID" value="KAJ3663641.1"/>
    <property type="molecule type" value="Genomic_DNA"/>
</dbReference>